<reference evidence="1 2" key="1">
    <citation type="submission" date="2023-12" db="EMBL/GenBank/DDBJ databases">
        <title>Friends and Foes: Symbiotic and Algicidal bacterial influence on Karenia brevis blooms.</title>
        <authorList>
            <person name="Fei C."/>
            <person name="Mohamed A.R."/>
            <person name="Booker A."/>
            <person name="Arshad M."/>
            <person name="Klass S."/>
            <person name="Ahn S."/>
            <person name="Gilbert P.M."/>
            <person name="Heil C.A."/>
            <person name="Martinez J.M."/>
            <person name="Amin S.A."/>
        </authorList>
    </citation>
    <scope>NUCLEOTIDE SEQUENCE [LARGE SCALE GENOMIC DNA]</scope>
    <source>
        <strain evidence="1 2">CE15</strain>
    </source>
</reference>
<dbReference type="Proteomes" id="UP001382455">
    <property type="component" value="Unassembled WGS sequence"/>
</dbReference>
<accession>A0ABU8ERV8</accession>
<evidence type="ECO:0000313" key="1">
    <source>
        <dbReference type="EMBL" id="MEI4549713.1"/>
    </source>
</evidence>
<protein>
    <submittedName>
        <fullName evidence="1">Uncharacterized protein</fullName>
    </submittedName>
</protein>
<dbReference type="RefSeq" id="WP_336435168.1">
    <property type="nucleotide sequence ID" value="NZ_JBAWKS010000001.1"/>
</dbReference>
<keyword evidence="2" id="KW-1185">Reference proteome</keyword>
<name>A0ABU8ERV8_9GAMM</name>
<proteinExistence type="predicted"/>
<dbReference type="EMBL" id="JBAWKS010000001">
    <property type="protein sequence ID" value="MEI4549713.1"/>
    <property type="molecule type" value="Genomic_DNA"/>
</dbReference>
<comment type="caution">
    <text evidence="1">The sequence shown here is derived from an EMBL/GenBank/DDBJ whole genome shotgun (WGS) entry which is preliminary data.</text>
</comment>
<gene>
    <name evidence="1" type="ORF">WAE96_08385</name>
</gene>
<sequence>MQEIVIATISKLLAANKQPNVALVKANLPQPVPMPIIIDVLARYKQNPSDFERQTLKQVKQPEQASSASQTQLDRIEAKLDKLLSLLENK</sequence>
<evidence type="ECO:0000313" key="2">
    <source>
        <dbReference type="Proteomes" id="UP001382455"/>
    </source>
</evidence>
<organism evidence="1 2">
    <name type="scientific">Pseudoalteromonas spongiae</name>
    <dbReference type="NCBI Taxonomy" id="298657"/>
    <lineage>
        <taxon>Bacteria</taxon>
        <taxon>Pseudomonadati</taxon>
        <taxon>Pseudomonadota</taxon>
        <taxon>Gammaproteobacteria</taxon>
        <taxon>Alteromonadales</taxon>
        <taxon>Pseudoalteromonadaceae</taxon>
        <taxon>Pseudoalteromonas</taxon>
    </lineage>
</organism>